<feature type="compositionally biased region" description="Polar residues" evidence="1">
    <location>
        <begin position="378"/>
        <end position="392"/>
    </location>
</feature>
<protein>
    <submittedName>
        <fullName evidence="2">Uncharacterized protein</fullName>
    </submittedName>
</protein>
<dbReference type="AlphaFoldDB" id="A0A5C3E3B6"/>
<organism evidence="2 3">
    <name type="scientific">Ustilago trichophora</name>
    <dbReference type="NCBI Taxonomy" id="86804"/>
    <lineage>
        <taxon>Eukaryota</taxon>
        <taxon>Fungi</taxon>
        <taxon>Dikarya</taxon>
        <taxon>Basidiomycota</taxon>
        <taxon>Ustilaginomycotina</taxon>
        <taxon>Ustilaginomycetes</taxon>
        <taxon>Ustilaginales</taxon>
        <taxon>Ustilaginaceae</taxon>
        <taxon>Ustilago</taxon>
    </lineage>
</organism>
<evidence type="ECO:0000256" key="1">
    <source>
        <dbReference type="SAM" id="MobiDB-lite"/>
    </source>
</evidence>
<dbReference type="EMBL" id="OOIN01000010">
    <property type="protein sequence ID" value="SPO25204.1"/>
    <property type="molecule type" value="Genomic_DNA"/>
</dbReference>
<gene>
    <name evidence="2" type="ORF">UTRI_02685_B</name>
</gene>
<reference evidence="2 3" key="1">
    <citation type="submission" date="2018-03" db="EMBL/GenBank/DDBJ databases">
        <authorList>
            <person name="Guldener U."/>
        </authorList>
    </citation>
    <scope>NUCLEOTIDE SEQUENCE [LARGE SCALE GENOMIC DNA]</scope>
    <source>
        <strain evidence="2 3">NBRC100155</strain>
    </source>
</reference>
<name>A0A5C3E3B6_9BASI</name>
<dbReference type="OrthoDB" id="2551184at2759"/>
<keyword evidence="3" id="KW-1185">Reference proteome</keyword>
<accession>A0A5C3E3B6</accession>
<proteinExistence type="predicted"/>
<feature type="region of interest" description="Disordered" evidence="1">
    <location>
        <begin position="371"/>
        <end position="396"/>
    </location>
</feature>
<evidence type="ECO:0000313" key="3">
    <source>
        <dbReference type="Proteomes" id="UP000324022"/>
    </source>
</evidence>
<dbReference type="Proteomes" id="UP000324022">
    <property type="component" value="Unassembled WGS sequence"/>
</dbReference>
<sequence length="629" mass="69294">MQDDDQKASKAELANGMTPALPAEVLSRIISCLVSPVDRNASTLPHPAGTDLDWTPALPSSTSVDLLSAASSSTLLHHIASQALYRAPLLRTLKSLNLLAGTITSDTKKQPSSTADEFSRATWIRSIHLPPGDGLLQPGDTLADQACYVESLRALFDHASRLDFVSLEHRQAGAALLEFLHPSTICRPRRVTLSNLSFSAPPFSTSRSLAPLSQLTHLHLIKIVPPPALISFLVGESINSDDQGNVPKSIKDGLSPSETLECLRLSLLPPDALVEFEAYIGWRKAWKEYEQLSSQQQAQEPAPRAPRGPARRFAVQEALYDLAVYSSRLPRLRLLLLELSPLGPLPSPVEEERQNDRFAAYPRNRVASSLPVSGYRTPVSSRETSASTNGRKLQSAEVRAQRSDAYYFLDAIKTSRTAAERATLTVTADPSVDSIRIFADRDGHRNDERDLVDRTDEANEALPVTAEELRTAERDKYWRLIEAGKVALIELWRASQQPTNGVAASDLPEIRVVTARPMGHDRREGFQDFYCQAQHEPYTTTFAPMVRSSESATNGSIRSGCETAEEEEEEEEEVGCWADPDVFSLVPTAPYLSFKTRGGHQEGWYWTGELPRESHLPSISVIPSLIACS</sequence>
<evidence type="ECO:0000313" key="2">
    <source>
        <dbReference type="EMBL" id="SPO25204.1"/>
    </source>
</evidence>